<protein>
    <submittedName>
        <fullName evidence="7">Pirin-like protein</fullName>
        <ecNumber evidence="7">1.13.11.24</ecNumber>
    </submittedName>
</protein>
<dbReference type="EMBL" id="UFRV01000006">
    <property type="protein sequence ID" value="SUT98948.1"/>
    <property type="molecule type" value="Genomic_DNA"/>
</dbReference>
<evidence type="ECO:0000256" key="4">
    <source>
        <dbReference type="SAM" id="MobiDB-lite"/>
    </source>
</evidence>
<dbReference type="Proteomes" id="UP000254227">
    <property type="component" value="Unassembled WGS sequence"/>
</dbReference>
<dbReference type="CDD" id="cd02247">
    <property type="entry name" value="cupin_pirin_C"/>
    <property type="match status" value="1"/>
</dbReference>
<accession>A0A380UAA7</accession>
<comment type="cofactor">
    <cofactor evidence="2">
        <name>Fe cation</name>
        <dbReference type="ChEBI" id="CHEBI:24875"/>
    </cofactor>
    <text evidence="2">Binds 1 Fe cation per subunit.</text>
</comment>
<dbReference type="AlphaFoldDB" id="A0A380UAA7"/>
<dbReference type="InterPro" id="IPR012093">
    <property type="entry name" value="Pirin"/>
</dbReference>
<feature type="domain" description="Pirin C-terminal" evidence="6">
    <location>
        <begin position="194"/>
        <end position="289"/>
    </location>
</feature>
<dbReference type="PANTHER" id="PTHR13903:SF8">
    <property type="entry name" value="PIRIN"/>
    <property type="match status" value="1"/>
</dbReference>
<evidence type="ECO:0000256" key="2">
    <source>
        <dbReference type="PIRSR" id="PIRSR006232-1"/>
    </source>
</evidence>
<organism evidence="7 8">
    <name type="scientific">Acinetobacter johnsonii</name>
    <dbReference type="NCBI Taxonomy" id="40214"/>
    <lineage>
        <taxon>Bacteria</taxon>
        <taxon>Pseudomonadati</taxon>
        <taxon>Pseudomonadota</taxon>
        <taxon>Gammaproteobacteria</taxon>
        <taxon>Moraxellales</taxon>
        <taxon>Moraxellaceae</taxon>
        <taxon>Acinetobacter</taxon>
    </lineage>
</organism>
<feature type="domain" description="Pirin N-terminal" evidence="5">
    <location>
        <begin position="44"/>
        <end position="142"/>
    </location>
</feature>
<sequence length="319" mass="35578">MSKHMTNNNYTELSHSDDCEKYVNQFIQEFPLRSAEIGQGTVIKRALPSRHKRMIGAWCFLDHAGPVTFPQGDGLDVGPHPHIGLQTFTWMIEGTMMHTDSLGSKQLIRPKQVNLMTAGHGISHTEVAPDTETKMHAAQLWIALPDAQIAVEPRFDHYPELPVVENDGVEFTVLVGEFLNTTSPVSVYTELLGVDLSAAESTKTRLTLNPNFEYGFMALEGTATVNGHELTEDNMVVLEQGVSAIEIEIHAGSRLLLLGGEPFESPILLWWNFVGRTQEELKIARDQWIAQDERFGSIPDYEGPRLEAPAFPDQMRASK</sequence>
<dbReference type="InterPro" id="IPR014710">
    <property type="entry name" value="RmlC-like_jellyroll"/>
</dbReference>
<evidence type="ECO:0000259" key="5">
    <source>
        <dbReference type="Pfam" id="PF02678"/>
    </source>
</evidence>
<evidence type="ECO:0000259" key="6">
    <source>
        <dbReference type="Pfam" id="PF05726"/>
    </source>
</evidence>
<feature type="binding site" evidence="2">
    <location>
        <position position="80"/>
    </location>
    <ligand>
        <name>Fe cation</name>
        <dbReference type="ChEBI" id="CHEBI:24875"/>
    </ligand>
</feature>
<dbReference type="GO" id="GO:0046872">
    <property type="term" value="F:metal ion binding"/>
    <property type="evidence" value="ECO:0007669"/>
    <property type="project" value="UniProtKB-KW"/>
</dbReference>
<dbReference type="PANTHER" id="PTHR13903">
    <property type="entry name" value="PIRIN-RELATED"/>
    <property type="match status" value="1"/>
</dbReference>
<evidence type="ECO:0000256" key="3">
    <source>
        <dbReference type="RuleBase" id="RU003457"/>
    </source>
</evidence>
<gene>
    <name evidence="7" type="primary">yhhW_3</name>
    <name evidence="7" type="ORF">NCTC10308_03051</name>
</gene>
<dbReference type="InterPro" id="IPR003829">
    <property type="entry name" value="Pirin_N_dom"/>
</dbReference>
<feature type="binding site" evidence="2">
    <location>
        <position position="124"/>
    </location>
    <ligand>
        <name>Fe cation</name>
        <dbReference type="ChEBI" id="CHEBI:24875"/>
    </ligand>
</feature>
<dbReference type="SUPFAM" id="SSF51182">
    <property type="entry name" value="RmlC-like cupins"/>
    <property type="match status" value="1"/>
</dbReference>
<comment type="similarity">
    <text evidence="1 3">Belongs to the pirin family.</text>
</comment>
<dbReference type="InterPro" id="IPR008778">
    <property type="entry name" value="Pirin_C_dom"/>
</dbReference>
<evidence type="ECO:0000313" key="8">
    <source>
        <dbReference type="Proteomes" id="UP000254227"/>
    </source>
</evidence>
<reference evidence="7 8" key="1">
    <citation type="submission" date="2018-06" db="EMBL/GenBank/DDBJ databases">
        <authorList>
            <consortium name="Pathogen Informatics"/>
            <person name="Doyle S."/>
        </authorList>
    </citation>
    <scope>NUCLEOTIDE SEQUENCE [LARGE SCALE GENOMIC DNA]</scope>
    <source>
        <strain evidence="7 8">NCTC10308</strain>
    </source>
</reference>
<feature type="binding site" evidence="2">
    <location>
        <position position="82"/>
    </location>
    <ligand>
        <name>Fe cation</name>
        <dbReference type="ChEBI" id="CHEBI:24875"/>
    </ligand>
</feature>
<dbReference type="PIRSF" id="PIRSF006232">
    <property type="entry name" value="Pirin"/>
    <property type="match status" value="1"/>
</dbReference>
<proteinExistence type="inferred from homology"/>
<dbReference type="Pfam" id="PF02678">
    <property type="entry name" value="Pirin"/>
    <property type="match status" value="1"/>
</dbReference>
<feature type="region of interest" description="Disordered" evidence="4">
    <location>
        <begin position="300"/>
        <end position="319"/>
    </location>
</feature>
<name>A0A380UAA7_ACIJO</name>
<dbReference type="GO" id="GO:0008127">
    <property type="term" value="F:quercetin 2,3-dioxygenase activity"/>
    <property type="evidence" value="ECO:0007669"/>
    <property type="project" value="UniProtKB-EC"/>
</dbReference>
<dbReference type="EC" id="1.13.11.24" evidence="7"/>
<evidence type="ECO:0000256" key="1">
    <source>
        <dbReference type="ARBA" id="ARBA00008416"/>
    </source>
</evidence>
<dbReference type="CDD" id="cd02909">
    <property type="entry name" value="cupin_pirin_N"/>
    <property type="match status" value="1"/>
</dbReference>
<evidence type="ECO:0000313" key="7">
    <source>
        <dbReference type="EMBL" id="SUT98948.1"/>
    </source>
</evidence>
<dbReference type="Gene3D" id="2.60.120.10">
    <property type="entry name" value="Jelly Rolls"/>
    <property type="match status" value="2"/>
</dbReference>
<dbReference type="InterPro" id="IPR011051">
    <property type="entry name" value="RmlC_Cupin_sf"/>
</dbReference>
<keyword evidence="2" id="KW-0408">Iron</keyword>
<keyword evidence="2" id="KW-0479">Metal-binding</keyword>
<keyword evidence="7" id="KW-0560">Oxidoreductase</keyword>
<dbReference type="Pfam" id="PF05726">
    <property type="entry name" value="Pirin_C"/>
    <property type="match status" value="1"/>
</dbReference>
<feature type="binding site" evidence="2">
    <location>
        <position position="126"/>
    </location>
    <ligand>
        <name>Fe cation</name>
        <dbReference type="ChEBI" id="CHEBI:24875"/>
    </ligand>
</feature>